<evidence type="ECO:0000313" key="4">
    <source>
        <dbReference type="Proteomes" id="UP000235965"/>
    </source>
</evidence>
<dbReference type="GO" id="GO:0005737">
    <property type="term" value="C:cytoplasm"/>
    <property type="evidence" value="ECO:0007669"/>
    <property type="project" value="TreeGrafter"/>
</dbReference>
<dbReference type="GO" id="GO:0005886">
    <property type="term" value="C:plasma membrane"/>
    <property type="evidence" value="ECO:0007669"/>
    <property type="project" value="TreeGrafter"/>
</dbReference>
<dbReference type="EMBL" id="NEVH01010486">
    <property type="protein sequence ID" value="PNF32339.1"/>
    <property type="molecule type" value="Genomic_DNA"/>
</dbReference>
<reference evidence="3 4" key="1">
    <citation type="submission" date="2017-12" db="EMBL/GenBank/DDBJ databases">
        <title>Hemimetabolous genomes reveal molecular basis of termite eusociality.</title>
        <authorList>
            <person name="Harrison M.C."/>
            <person name="Jongepier E."/>
            <person name="Robertson H.M."/>
            <person name="Arning N."/>
            <person name="Bitard-Feildel T."/>
            <person name="Chao H."/>
            <person name="Childers C.P."/>
            <person name="Dinh H."/>
            <person name="Doddapaneni H."/>
            <person name="Dugan S."/>
            <person name="Gowin J."/>
            <person name="Greiner C."/>
            <person name="Han Y."/>
            <person name="Hu H."/>
            <person name="Hughes D.S.T."/>
            <person name="Huylmans A.-K."/>
            <person name="Kemena C."/>
            <person name="Kremer L.P.M."/>
            <person name="Lee S.L."/>
            <person name="Lopez-Ezquerra A."/>
            <person name="Mallet L."/>
            <person name="Monroy-Kuhn J.M."/>
            <person name="Moser A."/>
            <person name="Murali S.C."/>
            <person name="Muzny D.M."/>
            <person name="Otani S."/>
            <person name="Piulachs M.-D."/>
            <person name="Poelchau M."/>
            <person name="Qu J."/>
            <person name="Schaub F."/>
            <person name="Wada-Katsumata A."/>
            <person name="Worley K.C."/>
            <person name="Xie Q."/>
            <person name="Ylla G."/>
            <person name="Poulsen M."/>
            <person name="Gibbs R.A."/>
            <person name="Schal C."/>
            <person name="Richards S."/>
            <person name="Belles X."/>
            <person name="Korb J."/>
            <person name="Bornberg-Bauer E."/>
        </authorList>
    </citation>
    <scope>NUCLEOTIDE SEQUENCE [LARGE SCALE GENOMIC DNA]</scope>
    <source>
        <tissue evidence="3">Whole body</tissue>
    </source>
</reference>
<dbReference type="Pfam" id="PF22669">
    <property type="entry name" value="Exo_endo_phos2"/>
    <property type="match status" value="1"/>
</dbReference>
<evidence type="ECO:0000313" key="3">
    <source>
        <dbReference type="EMBL" id="PNF32339.1"/>
    </source>
</evidence>
<dbReference type="GO" id="GO:0001726">
    <property type="term" value="C:ruffle"/>
    <property type="evidence" value="ECO:0007669"/>
    <property type="project" value="TreeGrafter"/>
</dbReference>
<accession>A0A2J7QUS5</accession>
<proteinExistence type="inferred from homology"/>
<dbReference type="InterPro" id="IPR041611">
    <property type="entry name" value="SKICH"/>
</dbReference>
<dbReference type="OrthoDB" id="62798at2759"/>
<dbReference type="SUPFAM" id="SSF56219">
    <property type="entry name" value="DNase I-like"/>
    <property type="match status" value="1"/>
</dbReference>
<keyword evidence="4" id="KW-1185">Reference proteome</keyword>
<dbReference type="STRING" id="105785.A0A2J7QUS5"/>
<organism evidence="3 4">
    <name type="scientific">Cryptotermes secundus</name>
    <dbReference type="NCBI Taxonomy" id="105785"/>
    <lineage>
        <taxon>Eukaryota</taxon>
        <taxon>Metazoa</taxon>
        <taxon>Ecdysozoa</taxon>
        <taxon>Arthropoda</taxon>
        <taxon>Hexapoda</taxon>
        <taxon>Insecta</taxon>
        <taxon>Pterygota</taxon>
        <taxon>Neoptera</taxon>
        <taxon>Polyneoptera</taxon>
        <taxon>Dictyoptera</taxon>
        <taxon>Blattodea</taxon>
        <taxon>Blattoidea</taxon>
        <taxon>Termitoidae</taxon>
        <taxon>Kalotermitidae</taxon>
        <taxon>Cryptotermitinae</taxon>
        <taxon>Cryptotermes</taxon>
    </lineage>
</organism>
<dbReference type="Pfam" id="PF17751">
    <property type="entry name" value="SKICH"/>
    <property type="match status" value="1"/>
</dbReference>
<evidence type="ECO:0000256" key="1">
    <source>
        <dbReference type="ARBA" id="ARBA00005910"/>
    </source>
</evidence>
<dbReference type="Proteomes" id="UP000235965">
    <property type="component" value="Unassembled WGS sequence"/>
</dbReference>
<dbReference type="InterPro" id="IPR036691">
    <property type="entry name" value="Endo/exonu/phosph_ase_sf"/>
</dbReference>
<feature type="domain" description="Inositol polyphosphate-related phosphatase" evidence="2">
    <location>
        <begin position="5"/>
        <end position="321"/>
    </location>
</feature>
<comment type="similarity">
    <text evidence="1">Belongs to the inositol 1,4,5-trisphosphate 5-phosphatase type II family.</text>
</comment>
<dbReference type="AlphaFoldDB" id="A0A2J7QUS5"/>
<dbReference type="InterPro" id="IPR046985">
    <property type="entry name" value="IP5"/>
</dbReference>
<comment type="caution">
    <text evidence="3">The sequence shown here is derived from an EMBL/GenBank/DDBJ whole genome shotgun (WGS) entry which is preliminary data.</text>
</comment>
<dbReference type="GO" id="GO:0046856">
    <property type="term" value="P:phosphatidylinositol dephosphorylation"/>
    <property type="evidence" value="ECO:0007669"/>
    <property type="project" value="InterPro"/>
</dbReference>
<dbReference type="FunCoup" id="A0A2J7QUS5">
    <property type="interactions" value="1331"/>
</dbReference>
<dbReference type="FunFam" id="3.60.10.10:FF:000060">
    <property type="entry name" value="Uncharacterized protein, isoform C"/>
    <property type="match status" value="1"/>
</dbReference>
<dbReference type="PANTHER" id="PTHR11200">
    <property type="entry name" value="INOSITOL 5-PHOSPHATASE"/>
    <property type="match status" value="1"/>
</dbReference>
<gene>
    <name evidence="3" type="ORF">B7P43_G13156</name>
</gene>
<sequence length="438" mass="51056">MKINMDIWLYMVTWNVATRHPEEDLAEMLGFGTSGKHKVQERLPDIFAIGLQEVKSQPQNILMDAIFDDPWTNAYRDVLARWDYVKVKTIRLQGLLLSLFCLRKHLLHLRDIETQYTRTGLGGMWGNKGAVTIRLSIYGCSVCLVNCHLTPHDHLLQERIADYNNIIKSQLFRAKETSNIFFHDYVFWIGDMNFRLVDGYSAEEIDHLIRKGELMRLLDKDQLLQVMSSGEAFSELSEQLPTFPPTYKFEFHSSRYDLKRRPSWTDRILYKVNANVYENLTLQAEQVSYRSVEEYVQSDHKPVIGEFIIKVFSDYYERVVEFLPFELWYVDEENSASYTLSGDVQPTLWDWIGVFKDGFTSLDDYLCYVYAARSTVSGNSNCRVKKVDFPDTAVREVGPYRLLYFSHNSGSVLGMSEAFEVCRRDNGQLTQFVCRDSY</sequence>
<evidence type="ECO:0000259" key="2">
    <source>
        <dbReference type="SMART" id="SM00128"/>
    </source>
</evidence>
<protein>
    <submittedName>
        <fullName evidence="3">Inositol polyphosphate 5-phosphatase K</fullName>
    </submittedName>
</protein>
<dbReference type="InterPro" id="IPR000300">
    <property type="entry name" value="IPPc"/>
</dbReference>
<dbReference type="Gene3D" id="3.60.10.10">
    <property type="entry name" value="Endonuclease/exonuclease/phosphatase"/>
    <property type="match status" value="1"/>
</dbReference>
<name>A0A2J7QUS5_9NEOP</name>
<dbReference type="Gene3D" id="2.60.40.2840">
    <property type="match status" value="1"/>
</dbReference>
<dbReference type="InParanoid" id="A0A2J7QUS5"/>
<dbReference type="SMART" id="SM00128">
    <property type="entry name" value="IPPc"/>
    <property type="match status" value="1"/>
</dbReference>
<dbReference type="PANTHER" id="PTHR11200:SF275">
    <property type="entry name" value="LD06095P"/>
    <property type="match status" value="1"/>
</dbReference>
<dbReference type="GO" id="GO:0004439">
    <property type="term" value="F:phosphatidylinositol-4,5-bisphosphate 5-phosphatase activity"/>
    <property type="evidence" value="ECO:0007669"/>
    <property type="project" value="TreeGrafter"/>
</dbReference>